<dbReference type="InterPro" id="IPR045269">
    <property type="entry name" value="Atg1-like"/>
</dbReference>
<evidence type="ECO:0000256" key="2">
    <source>
        <dbReference type="ARBA" id="ARBA00022741"/>
    </source>
</evidence>
<dbReference type="AlphaFoldDB" id="A0A1R2C5H6"/>
<feature type="compositionally biased region" description="Polar residues" evidence="7">
    <location>
        <begin position="342"/>
        <end position="358"/>
    </location>
</feature>
<dbReference type="Pfam" id="PF00069">
    <property type="entry name" value="Pkinase"/>
    <property type="match status" value="1"/>
</dbReference>
<dbReference type="GO" id="GO:0005829">
    <property type="term" value="C:cytosol"/>
    <property type="evidence" value="ECO:0007669"/>
    <property type="project" value="TreeGrafter"/>
</dbReference>
<dbReference type="Gene3D" id="1.10.510.10">
    <property type="entry name" value="Transferase(Phosphotransferase) domain 1"/>
    <property type="match status" value="1"/>
</dbReference>
<evidence type="ECO:0000313" key="9">
    <source>
        <dbReference type="EMBL" id="OMJ84231.1"/>
    </source>
</evidence>
<dbReference type="Proteomes" id="UP000187209">
    <property type="component" value="Unassembled WGS sequence"/>
</dbReference>
<dbReference type="GO" id="GO:0010506">
    <property type="term" value="P:regulation of autophagy"/>
    <property type="evidence" value="ECO:0007669"/>
    <property type="project" value="InterPro"/>
</dbReference>
<dbReference type="InterPro" id="IPR008271">
    <property type="entry name" value="Ser/Thr_kinase_AS"/>
</dbReference>
<dbReference type="OrthoDB" id="312177at2759"/>
<organism evidence="9 10">
    <name type="scientific">Stentor coeruleus</name>
    <dbReference type="NCBI Taxonomy" id="5963"/>
    <lineage>
        <taxon>Eukaryota</taxon>
        <taxon>Sar</taxon>
        <taxon>Alveolata</taxon>
        <taxon>Ciliophora</taxon>
        <taxon>Postciliodesmatophora</taxon>
        <taxon>Heterotrichea</taxon>
        <taxon>Heterotrichida</taxon>
        <taxon>Stentoridae</taxon>
        <taxon>Stentor</taxon>
    </lineage>
</organism>
<comment type="caution">
    <text evidence="9">The sequence shown here is derived from an EMBL/GenBank/DDBJ whole genome shotgun (WGS) entry which is preliminary data.</text>
</comment>
<dbReference type="GO" id="GO:0000045">
    <property type="term" value="P:autophagosome assembly"/>
    <property type="evidence" value="ECO:0007669"/>
    <property type="project" value="TreeGrafter"/>
</dbReference>
<dbReference type="PANTHER" id="PTHR24348">
    <property type="entry name" value="SERINE/THREONINE-PROTEIN KINASE UNC-51-RELATED"/>
    <property type="match status" value="1"/>
</dbReference>
<dbReference type="InterPro" id="IPR017441">
    <property type="entry name" value="Protein_kinase_ATP_BS"/>
</dbReference>
<dbReference type="GO" id="GO:0000407">
    <property type="term" value="C:phagophore assembly site"/>
    <property type="evidence" value="ECO:0007669"/>
    <property type="project" value="TreeGrafter"/>
</dbReference>
<protein>
    <recommendedName>
        <fullName evidence="8">Protein kinase domain-containing protein</fullName>
    </recommendedName>
</protein>
<evidence type="ECO:0000259" key="8">
    <source>
        <dbReference type="PROSITE" id="PS50011"/>
    </source>
</evidence>
<feature type="region of interest" description="Disordered" evidence="7">
    <location>
        <begin position="333"/>
        <end position="358"/>
    </location>
</feature>
<keyword evidence="6" id="KW-0723">Serine/threonine-protein kinase</keyword>
<evidence type="ECO:0000256" key="1">
    <source>
        <dbReference type="ARBA" id="ARBA00022679"/>
    </source>
</evidence>
<keyword evidence="2 5" id="KW-0547">Nucleotide-binding</keyword>
<evidence type="ECO:0000256" key="7">
    <source>
        <dbReference type="SAM" id="MobiDB-lite"/>
    </source>
</evidence>
<dbReference type="SMART" id="SM00220">
    <property type="entry name" value="S_TKc"/>
    <property type="match status" value="1"/>
</dbReference>
<keyword evidence="4 5" id="KW-0067">ATP-binding</keyword>
<feature type="binding site" evidence="5">
    <location>
        <position position="34"/>
    </location>
    <ligand>
        <name>ATP</name>
        <dbReference type="ChEBI" id="CHEBI:30616"/>
    </ligand>
</feature>
<dbReference type="InterPro" id="IPR011009">
    <property type="entry name" value="Kinase-like_dom_sf"/>
</dbReference>
<evidence type="ECO:0000256" key="6">
    <source>
        <dbReference type="RuleBase" id="RU000304"/>
    </source>
</evidence>
<evidence type="ECO:0000256" key="3">
    <source>
        <dbReference type="ARBA" id="ARBA00022777"/>
    </source>
</evidence>
<reference evidence="9 10" key="1">
    <citation type="submission" date="2016-11" db="EMBL/GenBank/DDBJ databases">
        <title>The macronuclear genome of Stentor coeruleus: a giant cell with tiny introns.</title>
        <authorList>
            <person name="Slabodnick M."/>
            <person name="Ruby J.G."/>
            <person name="Reiff S.B."/>
            <person name="Swart E.C."/>
            <person name="Gosai S."/>
            <person name="Prabakaran S."/>
            <person name="Witkowska E."/>
            <person name="Larue G.E."/>
            <person name="Fisher S."/>
            <person name="Freeman R.M."/>
            <person name="Gunawardena J."/>
            <person name="Chu W."/>
            <person name="Stover N.A."/>
            <person name="Gregory B.D."/>
            <person name="Nowacki M."/>
            <person name="Derisi J."/>
            <person name="Roy S.W."/>
            <person name="Marshall W.F."/>
            <person name="Sood P."/>
        </authorList>
    </citation>
    <scope>NUCLEOTIDE SEQUENCE [LARGE SCALE GENOMIC DNA]</scope>
    <source>
        <strain evidence="9">WM001</strain>
    </source>
</reference>
<dbReference type="PROSITE" id="PS00108">
    <property type="entry name" value="PROTEIN_KINASE_ST"/>
    <property type="match status" value="1"/>
</dbReference>
<sequence>MTKIQNYELLDVIGYGKYSIVYKARRDNAIYAMKVIELKKANDINICRNEADILKKLKSQFVINHIEDFTLGNIFYIVTEFYEQNLKNYLRMNRNTLSIEEKQIIVLKLCKALKFIHSESIIHRDIKPENIFINNIHEIKFGDFGLAKIIGQKMGKAGTFLFMAPEVLLRQPYCLPADIWSLGVTIYYILYDSYPFNSPFPKEILEEHKQDIEFLKEKGKIGEIIQKIFCFEANKRPKIGDILKIIKEIFIVPKEAKVNNDNMNSYNESKPTRIYESTHFSKSHIILQSLSLNINPELKKNYKSNDNSAILCQNSFYINYNDSKNDAKLEVKSSTDSRNKINNDSNIMSSQKASYVKN</sequence>
<dbReference type="InterPro" id="IPR000719">
    <property type="entry name" value="Prot_kinase_dom"/>
</dbReference>
<gene>
    <name evidence="9" type="ORF">SteCoe_14719</name>
</gene>
<dbReference type="PANTHER" id="PTHR24348:SF22">
    <property type="entry name" value="NON-SPECIFIC SERINE_THREONINE PROTEIN KINASE"/>
    <property type="match status" value="1"/>
</dbReference>
<dbReference type="EMBL" id="MPUH01000276">
    <property type="protein sequence ID" value="OMJ84231.1"/>
    <property type="molecule type" value="Genomic_DNA"/>
</dbReference>
<proteinExistence type="inferred from homology"/>
<comment type="similarity">
    <text evidence="6">Belongs to the protein kinase superfamily.</text>
</comment>
<name>A0A1R2C5H6_9CILI</name>
<evidence type="ECO:0000313" key="10">
    <source>
        <dbReference type="Proteomes" id="UP000187209"/>
    </source>
</evidence>
<dbReference type="GO" id="GO:0004674">
    <property type="term" value="F:protein serine/threonine kinase activity"/>
    <property type="evidence" value="ECO:0007669"/>
    <property type="project" value="UniProtKB-KW"/>
</dbReference>
<evidence type="ECO:0000256" key="4">
    <source>
        <dbReference type="ARBA" id="ARBA00022840"/>
    </source>
</evidence>
<dbReference type="GO" id="GO:0005524">
    <property type="term" value="F:ATP binding"/>
    <property type="evidence" value="ECO:0007669"/>
    <property type="project" value="UniProtKB-UniRule"/>
</dbReference>
<dbReference type="GO" id="GO:0016020">
    <property type="term" value="C:membrane"/>
    <property type="evidence" value="ECO:0007669"/>
    <property type="project" value="TreeGrafter"/>
</dbReference>
<keyword evidence="10" id="KW-1185">Reference proteome</keyword>
<feature type="domain" description="Protein kinase" evidence="8">
    <location>
        <begin position="7"/>
        <end position="251"/>
    </location>
</feature>
<accession>A0A1R2C5H6</accession>
<dbReference type="PROSITE" id="PS50011">
    <property type="entry name" value="PROTEIN_KINASE_DOM"/>
    <property type="match status" value="1"/>
</dbReference>
<keyword evidence="1" id="KW-0808">Transferase</keyword>
<keyword evidence="3" id="KW-0418">Kinase</keyword>
<dbReference type="SUPFAM" id="SSF56112">
    <property type="entry name" value="Protein kinase-like (PK-like)"/>
    <property type="match status" value="1"/>
</dbReference>
<dbReference type="PROSITE" id="PS00107">
    <property type="entry name" value="PROTEIN_KINASE_ATP"/>
    <property type="match status" value="1"/>
</dbReference>
<dbReference type="CDD" id="cd14014">
    <property type="entry name" value="STKc_PknB_like"/>
    <property type="match status" value="1"/>
</dbReference>
<evidence type="ECO:0000256" key="5">
    <source>
        <dbReference type="PROSITE-ProRule" id="PRU10141"/>
    </source>
</evidence>
<dbReference type="GO" id="GO:0005776">
    <property type="term" value="C:autophagosome"/>
    <property type="evidence" value="ECO:0007669"/>
    <property type="project" value="TreeGrafter"/>
</dbReference>